<dbReference type="ExpressionAtlas" id="M8BWT9">
    <property type="expression patterns" value="baseline"/>
</dbReference>
<dbReference type="CDD" id="cd03784">
    <property type="entry name" value="GT1_Gtf-like"/>
    <property type="match status" value="1"/>
</dbReference>
<dbReference type="PANTHER" id="PTHR11926">
    <property type="entry name" value="GLUCOSYL/GLUCURONOSYL TRANSFERASES"/>
    <property type="match status" value="1"/>
</dbReference>
<name>M8BWT9_AEGTA</name>
<protein>
    <submittedName>
        <fullName evidence="3">Cytokinin-O-glucosyltransferase 2</fullName>
    </submittedName>
</protein>
<dbReference type="CDD" id="cd09272">
    <property type="entry name" value="RNase_HI_RT_Ty1"/>
    <property type="match status" value="1"/>
</dbReference>
<dbReference type="GO" id="GO:0080043">
    <property type="term" value="F:quercetin 3-O-glucosyltransferase activity"/>
    <property type="evidence" value="ECO:0007669"/>
    <property type="project" value="TreeGrafter"/>
</dbReference>
<dbReference type="GO" id="GO:0080044">
    <property type="term" value="F:quercetin 7-O-glucosyltransferase activity"/>
    <property type="evidence" value="ECO:0007669"/>
    <property type="project" value="TreeGrafter"/>
</dbReference>
<evidence type="ECO:0000313" key="3">
    <source>
        <dbReference type="EnsemblPlants" id="EMT26429"/>
    </source>
</evidence>
<dbReference type="PANTHER" id="PTHR11926:SF1498">
    <property type="entry name" value="GLYCOSYLTRANSFERASE"/>
    <property type="match status" value="1"/>
</dbReference>
<organism evidence="3">
    <name type="scientific">Aegilops tauschii</name>
    <name type="common">Tausch's goatgrass</name>
    <name type="synonym">Aegilops squarrosa</name>
    <dbReference type="NCBI Taxonomy" id="37682"/>
    <lineage>
        <taxon>Eukaryota</taxon>
        <taxon>Viridiplantae</taxon>
        <taxon>Streptophyta</taxon>
        <taxon>Embryophyta</taxon>
        <taxon>Tracheophyta</taxon>
        <taxon>Spermatophyta</taxon>
        <taxon>Magnoliopsida</taxon>
        <taxon>Liliopsida</taxon>
        <taxon>Poales</taxon>
        <taxon>Poaceae</taxon>
        <taxon>BOP clade</taxon>
        <taxon>Pooideae</taxon>
        <taxon>Triticodae</taxon>
        <taxon>Triticeae</taxon>
        <taxon>Triticinae</taxon>
        <taxon>Aegilops</taxon>
    </lineage>
</organism>
<evidence type="ECO:0000256" key="2">
    <source>
        <dbReference type="ARBA" id="ARBA00022679"/>
    </source>
</evidence>
<evidence type="ECO:0000256" key="1">
    <source>
        <dbReference type="ARBA" id="ARBA00009995"/>
    </source>
</evidence>
<accession>M8BWT9</accession>
<dbReference type="Gene3D" id="3.40.50.2000">
    <property type="entry name" value="Glycogen Phosphorylase B"/>
    <property type="match status" value="3"/>
</dbReference>
<proteinExistence type="inferred from homology"/>
<dbReference type="AlphaFoldDB" id="M8BWT9"/>
<comment type="similarity">
    <text evidence="1">Belongs to the UDP-glycosyltransferase family.</text>
</comment>
<sequence>MHYFLGIEVVRRTDGFFLHQQKYAHVLLERAGMLNCKPAPTPVDTKAKVSALKGSLASDGAFYHSIVGALQYLTLTRLDLQYAVQQQPTVSHSSAEAEYRAVANAVAECSYIRQLFQELLCDVHKATLVYCDNVSAVYLSANLVHHRWTKHIELDIHFVRKQVALGRVRVLHVPTTQQFADVMTKGLPTPVFEEFRNLVFDLPPVTWVIFDMEHVLYAAKEMGLPCVTLWTMSACAFLAFHQCQSLVDMGIVPLKEAEHLKNGYLDNTVLDSVPGMPKDVRVRDFPSFIRTTDLDDAMLKTLLRSMACYRTTPSAMIFNTFDDIDHEAIAEMSTSLPPIYAVGPLPQLLGQVSGSVVDTLESNLSKENNSFLEWLNANSRQEFLWVIRNDQVNNGDGNAPASILPPEFLEETEERSYVTSWCPQEEVLQDEAVGAFLTHFGWNSVLESMSTGVPMFCWPFGADQFTNKRYVCSEWRVGLEISDNVERNEVKEAIIEMMEGDKGKELKTVAMEWKEKSTVAALPGGSSWVNLEKVVNEVLLVTPTKRVTEYE</sequence>
<keyword evidence="2" id="KW-0808">Transferase</keyword>
<dbReference type="InterPro" id="IPR002213">
    <property type="entry name" value="UDP_glucos_trans"/>
</dbReference>
<dbReference type="EnsemblPlants" id="EMT26429">
    <property type="protein sequence ID" value="EMT26429"/>
    <property type="gene ID" value="F775_18801"/>
</dbReference>
<dbReference type="SUPFAM" id="SSF53756">
    <property type="entry name" value="UDP-Glycosyltransferase/glycogen phosphorylase"/>
    <property type="match status" value="1"/>
</dbReference>
<reference evidence="3" key="1">
    <citation type="submission" date="2015-06" db="UniProtKB">
        <authorList>
            <consortium name="EnsemblPlants"/>
        </authorList>
    </citation>
    <scope>IDENTIFICATION</scope>
</reference>
<dbReference type="Pfam" id="PF00201">
    <property type="entry name" value="UDPGT"/>
    <property type="match status" value="1"/>
</dbReference>